<feature type="compositionally biased region" description="Gly residues" evidence="7">
    <location>
        <begin position="41"/>
        <end position="58"/>
    </location>
</feature>
<evidence type="ECO:0000313" key="10">
    <source>
        <dbReference type="Proteomes" id="UP001586593"/>
    </source>
</evidence>
<dbReference type="Proteomes" id="UP001586593">
    <property type="component" value="Unassembled WGS sequence"/>
</dbReference>
<evidence type="ECO:0000256" key="6">
    <source>
        <dbReference type="SAM" id="Coils"/>
    </source>
</evidence>
<dbReference type="InterPro" id="IPR051089">
    <property type="entry name" value="prtT"/>
</dbReference>
<gene>
    <name evidence="9" type="ORF">VTK73DRAFT_8717</name>
</gene>
<dbReference type="PROSITE" id="PS00463">
    <property type="entry name" value="ZN2_CY6_FUNGAL_1"/>
    <property type="match status" value="1"/>
</dbReference>
<keyword evidence="10" id="KW-1185">Reference proteome</keyword>
<protein>
    <recommendedName>
        <fullName evidence="8">Zn(2)-C6 fungal-type domain-containing protein</fullName>
    </recommendedName>
</protein>
<sequence>MDATSLDPRLRDNGEARPASATRPEPSTTHASRFPPSSGALEGGGGGGGGGGDGGGGATTSRASSAQAAQQYAAIASQRGRTQDTARPPHPVPPSAAYSSSSTAAAAYSPDNRGGSATPSTSSASSVTATAPGGDHDGQQHHPQHHPQHYQQHQQPRQSTPPDHGLRYPHFPPSSTSAYGAADGATTPSGAAVDPKKARACESCRGLKVRCEPDPTNPDGPCRRCAKARRACVIHQPTRKRQKKTDSRVAELERKIDALTASLQASRGTVGALGGGGIALSTGGGALGNDATVPMAGFDNPRPAARYDVASGGGGGGAGASARGASEGAETPSLLPSLKGSGWPRDAAERNVPTQTSRPQGTSALYPDDTHAPPGSTSSSGGGGGGGSTELKSRSDGKGYQLPMVMAGQKRKFTEASRDSASEGLRDAAMAPTPTHSDPSREQLDIIDRGFLTMDTAARLFARYVNDMCPHLPAVVFPAGTLAADVRKSKPVLFLSIMAAASFDLPDLQRRLVRELMEIVAHKAVVVGEKSLELVQALHVAVIWYWPPEHFDELKFYQLIHIAGVMAIDLGLGRKVSGRVGLRRYMTYTPGHQQFSRNPLPDPTGVEARRTWLACYFLATNASMALHRPNLIRWTSFMQDSVDLLQSSPEAAPTDKYLCHLVWTHKMAEDVGVQFSLDDPSISLNISDLRTQYTLRGFARDLERYARNVPEELQQPSLKMSFHVVSLYMHEAATQVTTDETKPPSTAEDFKNALSSMAPLTPAHIAAFSACLAAIDGVFDVFLSLDVASIRCLPVFNFIRVAYAVVVLIKMYFAASSPNSELGKVIDKDNMKVERHLDDLLAKFRAVAADDKSRPASKLLVVLAMVRTWFQRQSQGGGPPGNPLPSCAKDGRAYRYRQEPTLTRSGGAPGPSQTPPSTSQRQQPAEYSGTANTPLQVLSEIATNDSAATPSGGTAAGNANGDFTPWFPNSRTSSSATTAAGPGTTAQTASFLYDSPVGGNNPQLGQVVLPGMASDDAAGNRDVSSAAVSAAAAAAAAAAGADGMGGSGGAAVTGMPPPPFLPDFAYSGLPGDGFAQALDFTLAGLSDGTLFTGIPSDLRFFMPDVAYTGIGGDGGSTGAAGDAGMEDGSRMNNFGFSF</sequence>
<keyword evidence="5" id="KW-0539">Nucleus</keyword>
<feature type="region of interest" description="Disordered" evidence="7">
    <location>
        <begin position="1"/>
        <end position="197"/>
    </location>
</feature>
<evidence type="ECO:0000313" key="9">
    <source>
        <dbReference type="EMBL" id="KAL1877344.1"/>
    </source>
</evidence>
<feature type="compositionally biased region" description="Low complexity" evidence="7">
    <location>
        <begin position="320"/>
        <end position="329"/>
    </location>
</feature>
<dbReference type="CDD" id="cd00067">
    <property type="entry name" value="GAL4"/>
    <property type="match status" value="1"/>
</dbReference>
<evidence type="ECO:0000256" key="4">
    <source>
        <dbReference type="ARBA" id="ARBA00023163"/>
    </source>
</evidence>
<feature type="compositionally biased region" description="Basic and acidic residues" evidence="7">
    <location>
        <begin position="412"/>
        <end position="426"/>
    </location>
</feature>
<keyword evidence="6" id="KW-0175">Coiled coil</keyword>
<feature type="compositionally biased region" description="Polar residues" evidence="7">
    <location>
        <begin position="352"/>
        <end position="363"/>
    </location>
</feature>
<dbReference type="PANTHER" id="PTHR31845">
    <property type="entry name" value="FINGER DOMAIN PROTEIN, PUTATIVE-RELATED"/>
    <property type="match status" value="1"/>
</dbReference>
<evidence type="ECO:0000256" key="7">
    <source>
        <dbReference type="SAM" id="MobiDB-lite"/>
    </source>
</evidence>
<dbReference type="PROSITE" id="PS50048">
    <property type="entry name" value="ZN2_CY6_FUNGAL_2"/>
    <property type="match status" value="1"/>
</dbReference>
<evidence type="ECO:0000256" key="5">
    <source>
        <dbReference type="ARBA" id="ARBA00023242"/>
    </source>
</evidence>
<comment type="caution">
    <text evidence="9">The sequence shown here is derived from an EMBL/GenBank/DDBJ whole genome shotgun (WGS) entry which is preliminary data.</text>
</comment>
<organism evidence="9 10">
    <name type="scientific">Phialemonium thermophilum</name>
    <dbReference type="NCBI Taxonomy" id="223376"/>
    <lineage>
        <taxon>Eukaryota</taxon>
        <taxon>Fungi</taxon>
        <taxon>Dikarya</taxon>
        <taxon>Ascomycota</taxon>
        <taxon>Pezizomycotina</taxon>
        <taxon>Sordariomycetes</taxon>
        <taxon>Sordariomycetidae</taxon>
        <taxon>Cephalothecales</taxon>
        <taxon>Cephalothecaceae</taxon>
        <taxon>Phialemonium</taxon>
    </lineage>
</organism>
<feature type="region of interest" description="Disordered" evidence="7">
    <location>
        <begin position="945"/>
        <end position="984"/>
    </location>
</feature>
<dbReference type="EMBL" id="JAZHXJ010000066">
    <property type="protein sequence ID" value="KAL1877344.1"/>
    <property type="molecule type" value="Genomic_DNA"/>
</dbReference>
<dbReference type="InterPro" id="IPR036864">
    <property type="entry name" value="Zn2-C6_fun-type_DNA-bd_sf"/>
</dbReference>
<dbReference type="PANTHER" id="PTHR31845:SF39">
    <property type="entry name" value="TRANSCRIPTION FACTOR PBCR-RELATED"/>
    <property type="match status" value="1"/>
</dbReference>
<evidence type="ECO:0000256" key="2">
    <source>
        <dbReference type="ARBA" id="ARBA00023015"/>
    </source>
</evidence>
<reference evidence="9 10" key="1">
    <citation type="journal article" date="2024" name="Commun. Biol.">
        <title>Comparative genomic analysis of thermophilic fungi reveals convergent evolutionary adaptations and gene losses.</title>
        <authorList>
            <person name="Steindorff A.S."/>
            <person name="Aguilar-Pontes M.V."/>
            <person name="Robinson A.J."/>
            <person name="Andreopoulos B."/>
            <person name="LaButti K."/>
            <person name="Kuo A."/>
            <person name="Mondo S."/>
            <person name="Riley R."/>
            <person name="Otillar R."/>
            <person name="Haridas S."/>
            <person name="Lipzen A."/>
            <person name="Grimwood J."/>
            <person name="Schmutz J."/>
            <person name="Clum A."/>
            <person name="Reid I.D."/>
            <person name="Moisan M.C."/>
            <person name="Butler G."/>
            <person name="Nguyen T.T.M."/>
            <person name="Dewar K."/>
            <person name="Conant G."/>
            <person name="Drula E."/>
            <person name="Henrissat B."/>
            <person name="Hansel C."/>
            <person name="Singer S."/>
            <person name="Hutchinson M.I."/>
            <person name="de Vries R.P."/>
            <person name="Natvig D.O."/>
            <person name="Powell A.J."/>
            <person name="Tsang A."/>
            <person name="Grigoriev I.V."/>
        </authorList>
    </citation>
    <scope>NUCLEOTIDE SEQUENCE [LARGE SCALE GENOMIC DNA]</scope>
    <source>
        <strain evidence="9 10">ATCC 24622</strain>
    </source>
</reference>
<feature type="compositionally biased region" description="Low complexity" evidence="7">
    <location>
        <begin position="95"/>
        <end position="133"/>
    </location>
</feature>
<feature type="region of interest" description="Disordered" evidence="7">
    <location>
        <begin position="302"/>
        <end position="442"/>
    </location>
</feature>
<feature type="compositionally biased region" description="Low complexity" evidence="7">
    <location>
        <begin position="970"/>
        <end position="984"/>
    </location>
</feature>
<feature type="compositionally biased region" description="Low complexity" evidence="7">
    <location>
        <begin position="149"/>
        <end position="158"/>
    </location>
</feature>
<feature type="compositionally biased region" description="Low complexity" evidence="7">
    <location>
        <begin position="946"/>
        <end position="961"/>
    </location>
</feature>
<dbReference type="Pfam" id="PF00172">
    <property type="entry name" value="Zn_clus"/>
    <property type="match status" value="1"/>
</dbReference>
<feature type="coiled-coil region" evidence="6">
    <location>
        <begin position="242"/>
        <end position="269"/>
    </location>
</feature>
<accession>A0ABR3XMZ2</accession>
<evidence type="ECO:0000259" key="8">
    <source>
        <dbReference type="PROSITE" id="PS50048"/>
    </source>
</evidence>
<feature type="domain" description="Zn(2)-C6 fungal-type" evidence="8">
    <location>
        <begin position="200"/>
        <end position="234"/>
    </location>
</feature>
<dbReference type="Gene3D" id="4.10.240.10">
    <property type="entry name" value="Zn(2)-C6 fungal-type DNA-binding domain"/>
    <property type="match status" value="1"/>
</dbReference>
<name>A0ABR3XMZ2_9PEZI</name>
<keyword evidence="3" id="KW-0238">DNA-binding</keyword>
<keyword evidence="2" id="KW-0805">Transcription regulation</keyword>
<proteinExistence type="predicted"/>
<dbReference type="SUPFAM" id="SSF57701">
    <property type="entry name" value="Zn2/Cys6 DNA-binding domain"/>
    <property type="match status" value="1"/>
</dbReference>
<evidence type="ECO:0000256" key="3">
    <source>
        <dbReference type="ARBA" id="ARBA00023125"/>
    </source>
</evidence>
<dbReference type="SMART" id="SM00066">
    <property type="entry name" value="GAL4"/>
    <property type="match status" value="1"/>
</dbReference>
<dbReference type="InterPro" id="IPR001138">
    <property type="entry name" value="Zn2Cys6_DnaBD"/>
</dbReference>
<feature type="compositionally biased region" description="Low complexity" evidence="7">
    <location>
        <begin position="915"/>
        <end position="925"/>
    </location>
</feature>
<evidence type="ECO:0000256" key="1">
    <source>
        <dbReference type="ARBA" id="ARBA00004123"/>
    </source>
</evidence>
<comment type="subcellular location">
    <subcellularLocation>
        <location evidence="1">Nucleus</location>
    </subcellularLocation>
</comment>
<feature type="region of interest" description="Disordered" evidence="7">
    <location>
        <begin position="900"/>
        <end position="929"/>
    </location>
</feature>
<keyword evidence="4" id="KW-0804">Transcription</keyword>
<dbReference type="CDD" id="cd12148">
    <property type="entry name" value="fungal_TF_MHR"/>
    <property type="match status" value="1"/>
</dbReference>
<feature type="compositionally biased region" description="Low complexity" evidence="7">
    <location>
        <begin position="59"/>
        <end position="79"/>
    </location>
</feature>